<name>A0A0M1VRR3_FUSVC</name>
<dbReference type="InterPro" id="IPR014149">
    <property type="entry name" value="Conjug-transfer_TrbB"/>
</dbReference>
<dbReference type="Pfam" id="PF00437">
    <property type="entry name" value="T2SSE"/>
    <property type="match status" value="1"/>
</dbReference>
<dbReference type="SUPFAM" id="SSF52540">
    <property type="entry name" value="P-loop containing nucleoside triphosphate hydrolases"/>
    <property type="match status" value="1"/>
</dbReference>
<dbReference type="NCBIfam" id="TIGR02782">
    <property type="entry name" value="TrbB_P"/>
    <property type="match status" value="1"/>
</dbReference>
<dbReference type="RefSeq" id="WP_008701302.1">
    <property type="nucleotide sequence ID" value="NZ_KQ235735.1"/>
</dbReference>
<dbReference type="eggNOG" id="COG4962">
    <property type="taxonomic scope" value="Bacteria"/>
</dbReference>
<evidence type="ECO:0000313" key="3">
    <source>
        <dbReference type="EMBL" id="EEO39314.1"/>
    </source>
</evidence>
<proteinExistence type="inferred from homology"/>
<dbReference type="Proteomes" id="UP000004925">
    <property type="component" value="Unassembled WGS sequence"/>
</dbReference>
<evidence type="ECO:0000259" key="2">
    <source>
        <dbReference type="PROSITE" id="PS00662"/>
    </source>
</evidence>
<dbReference type="CDD" id="cd01130">
    <property type="entry name" value="VirB11-like_ATPase"/>
    <property type="match status" value="1"/>
</dbReference>
<dbReference type="GO" id="GO:0005524">
    <property type="term" value="F:ATP binding"/>
    <property type="evidence" value="ECO:0007669"/>
    <property type="project" value="InterPro"/>
</dbReference>
<dbReference type="HOGENOM" id="CLU_005379_3_0_0"/>
<protein>
    <submittedName>
        <fullName evidence="3">P-type conjugative transfer ATPase TrbB</fullName>
    </submittedName>
</protein>
<dbReference type="PANTHER" id="PTHR30486">
    <property type="entry name" value="TWITCHING MOTILITY PROTEIN PILT"/>
    <property type="match status" value="1"/>
</dbReference>
<evidence type="ECO:0000313" key="4">
    <source>
        <dbReference type="Proteomes" id="UP000004925"/>
    </source>
</evidence>
<dbReference type="PANTHER" id="PTHR30486:SF6">
    <property type="entry name" value="TYPE IV PILUS RETRACTATION ATPASE PILT"/>
    <property type="match status" value="1"/>
</dbReference>
<organism evidence="3 4">
    <name type="scientific">Fusobacterium vincentii 4_1_13</name>
    <dbReference type="NCBI Taxonomy" id="469606"/>
    <lineage>
        <taxon>Bacteria</taxon>
        <taxon>Fusobacteriati</taxon>
        <taxon>Fusobacteriota</taxon>
        <taxon>Fusobacteriia</taxon>
        <taxon>Fusobacteriales</taxon>
        <taxon>Fusobacteriaceae</taxon>
        <taxon>Fusobacterium</taxon>
    </lineage>
</organism>
<comment type="caution">
    <text evidence="3">The sequence shown here is derived from an EMBL/GenBank/DDBJ whole genome shotgun (WGS) entry which is preliminary data.</text>
</comment>
<sequence>MLETGINEAKKISEDRMIKLLKFSLGEIVPFLEDPDVIEVMLNPDKTLWIDTLSRGMYFSELIIEPEDALRVIQTVATHINKIVDQENPIISAELPESESRFEGLIPPVVKNPIFTIRKKGIKIFTLDDYVEKKTLTLNQKEIIVQAIKDKLNILIVGPVSSGKTTFANAVGDEIAEDERVLVIEDTAEIQLRLKNVIFLKTTDYTSVNDLLKAALRLRPDRIIVGEVRDEAALTLLTAWNTGHPGFCTIHSDNALGGLKQLELYILRATDNKQEELIAMTVNIIIVLKRIKNKEGETIRQVESISRLEGFENNKYIITKIA</sequence>
<dbReference type="PROSITE" id="PS00662">
    <property type="entry name" value="T2SP_E"/>
    <property type="match status" value="1"/>
</dbReference>
<dbReference type="Gene3D" id="3.40.50.300">
    <property type="entry name" value="P-loop containing nucleotide triphosphate hydrolases"/>
    <property type="match status" value="1"/>
</dbReference>
<reference evidence="3 4" key="1">
    <citation type="submission" date="2011-10" db="EMBL/GenBank/DDBJ databases">
        <title>The Genome Sequence of Fusobacterium sp. 4_1_13.</title>
        <authorList>
            <consortium name="The Broad Institute Genome Sequencing Platform"/>
            <person name="Earl A."/>
            <person name="Ward D."/>
            <person name="Feldgarden M."/>
            <person name="Gevers D."/>
            <person name="Strauss J."/>
            <person name="Ambrose C."/>
            <person name="Allen-Vercoe E."/>
            <person name="Young S.K."/>
            <person name="Zeng Q."/>
            <person name="Gargeya S."/>
            <person name="Fitzgerald M."/>
            <person name="Haas B."/>
            <person name="Abouelleil A."/>
            <person name="Alvarado L."/>
            <person name="Arachchi H.M."/>
            <person name="Berlin A."/>
            <person name="Brown A."/>
            <person name="Chapman S.B."/>
            <person name="Chen Z."/>
            <person name="Dunbar C."/>
            <person name="Freedman E."/>
            <person name="Gearin G."/>
            <person name="Goldberg J."/>
            <person name="Griggs A."/>
            <person name="Gujja S."/>
            <person name="Heiman D."/>
            <person name="Howarth C."/>
            <person name="Larson L."/>
            <person name="Lui A."/>
            <person name="MacDonald P.J."/>
            <person name="Montmayeur A."/>
            <person name="Murphy C."/>
            <person name="Neiman D."/>
            <person name="Pearson M."/>
            <person name="Priest M."/>
            <person name="Roberts A."/>
            <person name="Saif S."/>
            <person name="Shea T."/>
            <person name="Shenoy N."/>
            <person name="Sisk P."/>
            <person name="Stolte C."/>
            <person name="Sykes S."/>
            <person name="Wortman J."/>
            <person name="Nusbaum C."/>
            <person name="Birren B."/>
        </authorList>
    </citation>
    <scope>NUCLEOTIDE SEQUENCE [LARGE SCALE GENOMIC DNA]</scope>
    <source>
        <strain evidence="3 4">4_1_13</strain>
    </source>
</reference>
<gene>
    <name evidence="3" type="ORF">FSCG_00027</name>
</gene>
<dbReference type="AlphaFoldDB" id="A0A0M1VRR3"/>
<feature type="domain" description="Bacterial type II secretion system protein E" evidence="2">
    <location>
        <begin position="216"/>
        <end position="230"/>
    </location>
</feature>
<dbReference type="Gene3D" id="3.30.450.90">
    <property type="match status" value="1"/>
</dbReference>
<evidence type="ECO:0000256" key="1">
    <source>
        <dbReference type="ARBA" id="ARBA00006611"/>
    </source>
</evidence>
<dbReference type="InterPro" id="IPR001482">
    <property type="entry name" value="T2SS/T4SS_dom"/>
</dbReference>
<dbReference type="GO" id="GO:0005737">
    <property type="term" value="C:cytoplasm"/>
    <property type="evidence" value="ECO:0007669"/>
    <property type="project" value="InterPro"/>
</dbReference>
<comment type="similarity">
    <text evidence="1">Belongs to the GSP E family.</text>
</comment>
<dbReference type="InterPro" id="IPR027417">
    <property type="entry name" value="P-loop_NTPase"/>
</dbReference>
<dbReference type="EMBL" id="ACDE02000013">
    <property type="protein sequence ID" value="EEO39314.1"/>
    <property type="molecule type" value="Genomic_DNA"/>
</dbReference>
<accession>A0A0M1VRR3</accession>
<dbReference type="GO" id="GO:0016887">
    <property type="term" value="F:ATP hydrolysis activity"/>
    <property type="evidence" value="ECO:0007669"/>
    <property type="project" value="InterPro"/>
</dbReference>
<dbReference type="InterPro" id="IPR050921">
    <property type="entry name" value="T4SS_GSP_E_ATPase"/>
</dbReference>